<dbReference type="Gene3D" id="1.10.630.10">
    <property type="entry name" value="Cytochrome P450"/>
    <property type="match status" value="1"/>
</dbReference>
<keyword evidence="4" id="KW-1185">Reference proteome</keyword>
<gene>
    <name evidence="3" type="ORF">Atai01_08390</name>
</gene>
<dbReference type="GO" id="GO:0005506">
    <property type="term" value="F:iron ion binding"/>
    <property type="evidence" value="ECO:0007669"/>
    <property type="project" value="InterPro"/>
</dbReference>
<dbReference type="InterPro" id="IPR002397">
    <property type="entry name" value="Cyt_P450_B"/>
</dbReference>
<dbReference type="AlphaFoldDB" id="A0A9W6VCX9"/>
<keyword evidence="2" id="KW-0560">Oxidoreductase</keyword>
<evidence type="ECO:0000313" key="3">
    <source>
        <dbReference type="EMBL" id="GLY64220.1"/>
    </source>
</evidence>
<dbReference type="PANTHER" id="PTHR46696:SF1">
    <property type="entry name" value="CYTOCHROME P450 YJIB-RELATED"/>
    <property type="match status" value="1"/>
</dbReference>
<organism evidence="3 4">
    <name type="scientific">Amycolatopsis taiwanensis</name>
    <dbReference type="NCBI Taxonomy" id="342230"/>
    <lineage>
        <taxon>Bacteria</taxon>
        <taxon>Bacillati</taxon>
        <taxon>Actinomycetota</taxon>
        <taxon>Actinomycetes</taxon>
        <taxon>Pseudonocardiales</taxon>
        <taxon>Pseudonocardiaceae</taxon>
        <taxon>Amycolatopsis</taxon>
    </lineage>
</organism>
<dbReference type="InterPro" id="IPR036396">
    <property type="entry name" value="Cyt_P450_sf"/>
</dbReference>
<proteinExistence type="inferred from homology"/>
<keyword evidence="2" id="KW-0503">Monooxygenase</keyword>
<dbReference type="PANTHER" id="PTHR46696">
    <property type="entry name" value="P450, PUTATIVE (EUROFUNG)-RELATED"/>
    <property type="match status" value="1"/>
</dbReference>
<protein>
    <submittedName>
        <fullName evidence="3">Cytochrome P450</fullName>
    </submittedName>
</protein>
<dbReference type="GO" id="GO:0016705">
    <property type="term" value="F:oxidoreductase activity, acting on paired donors, with incorporation or reduction of molecular oxygen"/>
    <property type="evidence" value="ECO:0007669"/>
    <property type="project" value="InterPro"/>
</dbReference>
<comment type="similarity">
    <text evidence="1 2">Belongs to the cytochrome P450 family.</text>
</comment>
<keyword evidence="2" id="KW-0349">Heme</keyword>
<dbReference type="GO" id="GO:0004497">
    <property type="term" value="F:monooxygenase activity"/>
    <property type="evidence" value="ECO:0007669"/>
    <property type="project" value="UniProtKB-KW"/>
</dbReference>
<dbReference type="InterPro" id="IPR001128">
    <property type="entry name" value="Cyt_P450"/>
</dbReference>
<dbReference type="RefSeq" id="WP_285485925.1">
    <property type="nucleotide sequence ID" value="NZ_BSTI01000002.1"/>
</dbReference>
<dbReference type="InterPro" id="IPR017972">
    <property type="entry name" value="Cyt_P450_CS"/>
</dbReference>
<reference evidence="3" key="1">
    <citation type="submission" date="2023-03" db="EMBL/GenBank/DDBJ databases">
        <title>Amycolatopsis taiwanensis NBRC 103393.</title>
        <authorList>
            <person name="Ichikawa N."/>
            <person name="Sato H."/>
            <person name="Tonouchi N."/>
        </authorList>
    </citation>
    <scope>NUCLEOTIDE SEQUENCE</scope>
    <source>
        <strain evidence="3">NBRC 103393</strain>
    </source>
</reference>
<accession>A0A9W6VCX9</accession>
<dbReference type="Pfam" id="PF00067">
    <property type="entry name" value="p450"/>
    <property type="match status" value="1"/>
</dbReference>
<comment type="caution">
    <text evidence="3">The sequence shown here is derived from an EMBL/GenBank/DDBJ whole genome shotgun (WGS) entry which is preliminary data.</text>
</comment>
<evidence type="ECO:0000256" key="1">
    <source>
        <dbReference type="ARBA" id="ARBA00010617"/>
    </source>
</evidence>
<keyword evidence="2" id="KW-0479">Metal-binding</keyword>
<name>A0A9W6VCX9_9PSEU</name>
<dbReference type="SUPFAM" id="SSF48264">
    <property type="entry name" value="Cytochrome P450"/>
    <property type="match status" value="1"/>
</dbReference>
<keyword evidence="2" id="KW-0408">Iron</keyword>
<evidence type="ECO:0000256" key="2">
    <source>
        <dbReference type="RuleBase" id="RU000461"/>
    </source>
</evidence>
<dbReference type="PRINTS" id="PR00359">
    <property type="entry name" value="BP450"/>
</dbReference>
<dbReference type="GO" id="GO:0020037">
    <property type="term" value="F:heme binding"/>
    <property type="evidence" value="ECO:0007669"/>
    <property type="project" value="InterPro"/>
</dbReference>
<sequence>MTTTSPSPAATADWVDPAAMLRDPHETYDRLRELGPVVWVPALNRYLATTFEACRAIEADQETYSASVTGSGATMARALGAQPMLRKDDPEHATERAPVNPAMRPKRIREAWVPLFRCNAETYLDALIERGPGDADLNRDYAAPLAAHNLVDMLGLRGASPEDMRRWSHAFIAGIGNLHDDPEIWARCDAAQHEVDGLLDELVPYYRRNPDGSMTSAWSNGGLSDAAVRANVKLTISGGMNEPQHMITNIVWALSRHPEQCERVLADPSTWSAVFDEAVRWLSPIGMYPRETTRAAVLQGVELPAGATLGVVVGAANRDPAVFERPHDFDIARPKQPHLGFGSGVHLCAGHWAARISIGEVAVPLLYDRLPGLCTDPNREEQWYGWVFRGLTTLPVTWAAS</sequence>
<dbReference type="EMBL" id="BSTI01000002">
    <property type="protein sequence ID" value="GLY64220.1"/>
    <property type="molecule type" value="Genomic_DNA"/>
</dbReference>
<dbReference type="PROSITE" id="PS00086">
    <property type="entry name" value="CYTOCHROME_P450"/>
    <property type="match status" value="1"/>
</dbReference>
<evidence type="ECO:0000313" key="4">
    <source>
        <dbReference type="Proteomes" id="UP001165136"/>
    </source>
</evidence>
<dbReference type="Proteomes" id="UP001165136">
    <property type="component" value="Unassembled WGS sequence"/>
</dbReference>